<keyword evidence="6" id="KW-1185">Reference proteome</keyword>
<evidence type="ECO:0000259" key="4">
    <source>
        <dbReference type="Pfam" id="PF13193"/>
    </source>
</evidence>
<organism evidence="5 6">
    <name type="scientific">Sphingosinicella xenopeptidilytica</name>
    <dbReference type="NCBI Taxonomy" id="364098"/>
    <lineage>
        <taxon>Bacteria</taxon>
        <taxon>Pseudomonadati</taxon>
        <taxon>Pseudomonadota</taxon>
        <taxon>Alphaproteobacteria</taxon>
        <taxon>Sphingomonadales</taxon>
        <taxon>Sphingosinicellaceae</taxon>
        <taxon>Sphingosinicella</taxon>
    </lineage>
</organism>
<dbReference type="SUPFAM" id="SSF56801">
    <property type="entry name" value="Acetyl-CoA synthetase-like"/>
    <property type="match status" value="1"/>
</dbReference>
<dbReference type="InterPro" id="IPR042099">
    <property type="entry name" value="ANL_N_sf"/>
</dbReference>
<evidence type="ECO:0000259" key="3">
    <source>
        <dbReference type="Pfam" id="PF00501"/>
    </source>
</evidence>
<evidence type="ECO:0000256" key="2">
    <source>
        <dbReference type="ARBA" id="ARBA00022598"/>
    </source>
</evidence>
<name>A0ABW3C4I1_SPHXN</name>
<dbReference type="InterPro" id="IPR045851">
    <property type="entry name" value="AMP-bd_C_sf"/>
</dbReference>
<keyword evidence="2" id="KW-0436">Ligase</keyword>
<dbReference type="RefSeq" id="WP_381491882.1">
    <property type="nucleotide sequence ID" value="NZ_JBHTIK010000008.1"/>
</dbReference>
<dbReference type="Proteomes" id="UP001597124">
    <property type="component" value="Unassembled WGS sequence"/>
</dbReference>
<evidence type="ECO:0000256" key="1">
    <source>
        <dbReference type="ARBA" id="ARBA00006432"/>
    </source>
</evidence>
<dbReference type="EMBL" id="JBHTIK010000008">
    <property type="protein sequence ID" value="MFD0849396.1"/>
    <property type="molecule type" value="Genomic_DNA"/>
</dbReference>
<dbReference type="Pfam" id="PF00501">
    <property type="entry name" value="AMP-binding"/>
    <property type="match status" value="1"/>
</dbReference>
<gene>
    <name evidence="5" type="ORF">ACFQ00_13750</name>
</gene>
<comment type="similarity">
    <text evidence="1">Belongs to the ATP-dependent AMP-binding enzyme family.</text>
</comment>
<dbReference type="InterPro" id="IPR025110">
    <property type="entry name" value="AMP-bd_C"/>
</dbReference>
<evidence type="ECO:0000313" key="5">
    <source>
        <dbReference type="EMBL" id="MFD0849396.1"/>
    </source>
</evidence>
<dbReference type="PANTHER" id="PTHR43201:SF5">
    <property type="entry name" value="MEDIUM-CHAIN ACYL-COA LIGASE ACSF2, MITOCHONDRIAL"/>
    <property type="match status" value="1"/>
</dbReference>
<reference evidence="6" key="1">
    <citation type="journal article" date="2019" name="Int. J. Syst. Evol. Microbiol.">
        <title>The Global Catalogue of Microorganisms (GCM) 10K type strain sequencing project: providing services to taxonomists for standard genome sequencing and annotation.</title>
        <authorList>
            <consortium name="The Broad Institute Genomics Platform"/>
            <consortium name="The Broad Institute Genome Sequencing Center for Infectious Disease"/>
            <person name="Wu L."/>
            <person name="Ma J."/>
        </authorList>
    </citation>
    <scope>NUCLEOTIDE SEQUENCE [LARGE SCALE GENOMIC DNA]</scope>
    <source>
        <strain evidence="6">CCUG 52537</strain>
    </source>
</reference>
<dbReference type="NCBIfam" id="NF005714">
    <property type="entry name" value="PRK07529.1"/>
    <property type="match status" value="1"/>
</dbReference>
<sequence length="624" mass="66586">MGTTPESGALDGDWNPLRCLGDVEEIERVPIDERMPFSTTYDVIRATAKRLPDRPALTALPLGRPSDADVTMTYGQLFEKITRAANLFRRLGLKPDESVSILLPNIPEFQVALWGAEAAGRGNPINPLLDAKAIGAIIRAAKTRIVITLPPGHPSGLYEKAKAGCPQDVIILSVSNAPLDSELVEFHAELACCNGDSLDFSPPANGGEIAALYHTGGTTGELKLVTHSHRNQIANAWQSCCGFGYTADDTIFNAAPLFHVTGTILLSLAPFAAGAHVVMGGPDGFRAAATITNFWDIIASYRVSIFCAVPTVYSALLDSPIQQQDISSLRFGICGAAPLPNNIISAFLEKTGASILEGYGMTESCSTSVANPRNGEQRIGTIGIRAPYQDVRIAILDDEGGFVREADAGEPGILLLRGPNVTPGYLPHSANAKAWPLPDWLNTGDTARMDDSGYLFLTGRKKDIIIRGGHNIDPAIVENSLADHPAVAAVAAVGKPDRYAGELPVAYVVRSAAHDVTEAELQAYARERVAERPAAPANIYFVDTLPLTAVGKVFKPTLRLDAARRACVDLLAPVLDQAEHEIRVLDDPVHGLVVRVLLGAKPDAAVTESVHSILKDLAIRHEVA</sequence>
<evidence type="ECO:0000313" key="6">
    <source>
        <dbReference type="Proteomes" id="UP001597124"/>
    </source>
</evidence>
<dbReference type="Gene3D" id="3.40.50.12780">
    <property type="entry name" value="N-terminal domain of ligase-like"/>
    <property type="match status" value="1"/>
</dbReference>
<dbReference type="PANTHER" id="PTHR43201">
    <property type="entry name" value="ACYL-COA SYNTHETASE"/>
    <property type="match status" value="1"/>
</dbReference>
<proteinExistence type="inferred from homology"/>
<feature type="domain" description="AMP-binding enzyme C-terminal" evidence="4">
    <location>
        <begin position="477"/>
        <end position="552"/>
    </location>
</feature>
<dbReference type="Pfam" id="PF13193">
    <property type="entry name" value="AMP-binding_C"/>
    <property type="match status" value="1"/>
</dbReference>
<accession>A0ABW3C4I1</accession>
<dbReference type="Gene3D" id="3.30.300.30">
    <property type="match status" value="1"/>
</dbReference>
<dbReference type="PROSITE" id="PS00455">
    <property type="entry name" value="AMP_BINDING"/>
    <property type="match status" value="1"/>
</dbReference>
<dbReference type="InterPro" id="IPR020845">
    <property type="entry name" value="AMP-binding_CS"/>
</dbReference>
<dbReference type="InterPro" id="IPR000873">
    <property type="entry name" value="AMP-dep_synth/lig_dom"/>
</dbReference>
<feature type="domain" description="AMP-dependent synthetase/ligase" evidence="3">
    <location>
        <begin position="45"/>
        <end position="426"/>
    </location>
</feature>
<comment type="caution">
    <text evidence="5">The sequence shown here is derived from an EMBL/GenBank/DDBJ whole genome shotgun (WGS) entry which is preliminary data.</text>
</comment>
<protein>
    <submittedName>
        <fullName evidence="5">Acyl-CoA synthetase</fullName>
    </submittedName>
</protein>